<evidence type="ECO:0000313" key="2">
    <source>
        <dbReference type="Proteomes" id="UP001565368"/>
    </source>
</evidence>
<dbReference type="Proteomes" id="UP001565368">
    <property type="component" value="Unassembled WGS sequence"/>
</dbReference>
<dbReference type="RefSeq" id="XP_069204975.1">
    <property type="nucleotide sequence ID" value="XM_069357038.1"/>
</dbReference>
<sequence>MLSAVTYKGVLDVIFDDLSPHLEHKDKLSLRLTCRLLRDAVDTRDCRITGAWLRWRGKYRIPRHLPPPIPLLVPFDGARPILKSRDVELYVRHMRHLRALYISGMPPAPAHPAVLLNPSNLPHLEEVGLWPTSQQRDGDGGYPFDISSLFPENPEHPVPVLSIFCGMGALKYNNMRASRKVKPKPISIPVTVQRLVVRSMAHHKPEFVNFAYPALRFAPATRCKHVKIVLEPPMQSLTPAQVKRDEYKCDRYNWFIETLFQVYCHCGEDVRVEVIGLQNLFVPPLQPYEIPEWQGWVVEMLSLELEERLYSHPHLPLHPFPDALSAASLLRIFPDAVEDTAPSDDG</sequence>
<reference evidence="1 2" key="1">
    <citation type="submission" date="2023-08" db="EMBL/GenBank/DDBJ databases">
        <title>Annotated Genome Sequence of Vanrija albida AlHP1.</title>
        <authorList>
            <person name="Herzog R."/>
        </authorList>
    </citation>
    <scope>NUCLEOTIDE SEQUENCE [LARGE SCALE GENOMIC DNA]</scope>
    <source>
        <strain evidence="1 2">AlHP1</strain>
    </source>
</reference>
<accession>A0ABR3PRS0</accession>
<evidence type="ECO:0008006" key="3">
    <source>
        <dbReference type="Google" id="ProtNLM"/>
    </source>
</evidence>
<dbReference type="EMBL" id="JBBXJM010000007">
    <property type="protein sequence ID" value="KAL1405031.1"/>
    <property type="molecule type" value="Genomic_DNA"/>
</dbReference>
<evidence type="ECO:0000313" key="1">
    <source>
        <dbReference type="EMBL" id="KAL1405031.1"/>
    </source>
</evidence>
<proteinExistence type="predicted"/>
<protein>
    <recommendedName>
        <fullName evidence="3">F-box domain-containing protein</fullName>
    </recommendedName>
</protein>
<dbReference type="GeneID" id="95989697"/>
<gene>
    <name evidence="1" type="ORF">Q8F55_008654</name>
</gene>
<comment type="caution">
    <text evidence="1">The sequence shown here is derived from an EMBL/GenBank/DDBJ whole genome shotgun (WGS) entry which is preliminary data.</text>
</comment>
<keyword evidence="2" id="KW-1185">Reference proteome</keyword>
<name>A0ABR3PRS0_9TREE</name>
<organism evidence="1 2">
    <name type="scientific">Vanrija albida</name>
    <dbReference type="NCBI Taxonomy" id="181172"/>
    <lineage>
        <taxon>Eukaryota</taxon>
        <taxon>Fungi</taxon>
        <taxon>Dikarya</taxon>
        <taxon>Basidiomycota</taxon>
        <taxon>Agaricomycotina</taxon>
        <taxon>Tremellomycetes</taxon>
        <taxon>Trichosporonales</taxon>
        <taxon>Trichosporonaceae</taxon>
        <taxon>Vanrija</taxon>
    </lineage>
</organism>